<dbReference type="GO" id="GO:0003677">
    <property type="term" value="F:DNA binding"/>
    <property type="evidence" value="ECO:0007669"/>
    <property type="project" value="InterPro"/>
</dbReference>
<dbReference type="PROSITE" id="PS50943">
    <property type="entry name" value="HTH_CROC1"/>
    <property type="match status" value="1"/>
</dbReference>
<gene>
    <name evidence="2" type="ORF">RTO_18370</name>
</gene>
<dbReference type="InterPro" id="IPR001387">
    <property type="entry name" value="Cro/C1-type_HTH"/>
</dbReference>
<dbReference type="HOGENOM" id="CLU_3239209_0_0_9"/>
<dbReference type="Proteomes" id="UP000008956">
    <property type="component" value="Chromosome"/>
</dbReference>
<evidence type="ECO:0000313" key="3">
    <source>
        <dbReference type="Proteomes" id="UP000008956"/>
    </source>
</evidence>
<dbReference type="InterPro" id="IPR010982">
    <property type="entry name" value="Lambda_DNA-bd_dom_sf"/>
</dbReference>
<evidence type="ECO:0000259" key="1">
    <source>
        <dbReference type="PROSITE" id="PS50943"/>
    </source>
</evidence>
<reference evidence="2 3" key="1">
    <citation type="submission" date="2010-03" db="EMBL/GenBank/DDBJ databases">
        <title>The genome sequence of Ruminococcus torques L2-14.</title>
        <authorList>
            <consortium name="metaHIT consortium -- http://www.metahit.eu/"/>
            <person name="Pajon A."/>
            <person name="Turner K."/>
            <person name="Parkhill J."/>
            <person name="Duncan S."/>
            <person name="Flint H."/>
        </authorList>
    </citation>
    <scope>NUCLEOTIDE SEQUENCE [LARGE SCALE GENOMIC DNA]</scope>
    <source>
        <strain evidence="2 3">L2-14</strain>
    </source>
</reference>
<proteinExistence type="predicted"/>
<organism evidence="2 3">
    <name type="scientific">[Ruminococcus] torques L2-14</name>
    <dbReference type="NCBI Taxonomy" id="657313"/>
    <lineage>
        <taxon>Bacteria</taxon>
        <taxon>Bacillati</taxon>
        <taxon>Bacillota</taxon>
        <taxon>Clostridia</taxon>
        <taxon>Lachnospirales</taxon>
        <taxon>Lachnospiraceae</taxon>
        <taxon>Mediterraneibacter</taxon>
    </lineage>
</organism>
<protein>
    <submittedName>
        <fullName evidence="2">Helix-turn-helix</fullName>
    </submittedName>
</protein>
<feature type="domain" description="HTH cro/C1-type" evidence="1">
    <location>
        <begin position="6"/>
        <end position="35"/>
    </location>
</feature>
<dbReference type="PATRIC" id="fig|657313.3.peg.1665"/>
<dbReference type="AlphaFoldDB" id="D4M585"/>
<dbReference type="Gene3D" id="1.10.260.40">
    <property type="entry name" value="lambda repressor-like DNA-binding domains"/>
    <property type="match status" value="1"/>
</dbReference>
<reference evidence="2 3" key="2">
    <citation type="submission" date="2010-03" db="EMBL/GenBank/DDBJ databases">
        <authorList>
            <person name="Pajon A."/>
        </authorList>
    </citation>
    <scope>NUCLEOTIDE SEQUENCE [LARGE SCALE GENOMIC DNA]</scope>
    <source>
        <strain evidence="2 3">L2-14</strain>
    </source>
</reference>
<evidence type="ECO:0000313" key="2">
    <source>
        <dbReference type="EMBL" id="CBL26397.1"/>
    </source>
</evidence>
<dbReference type="Pfam" id="PF01381">
    <property type="entry name" value="HTH_3"/>
    <property type="match status" value="1"/>
</dbReference>
<dbReference type="KEGG" id="rto:RTO_18370"/>
<sequence length="43" mass="5039">MKEERLQDLETGRKELTLGEAIKYADTYNVSIDYIAGRKKVEY</sequence>
<accession>D4M585</accession>
<dbReference type="EMBL" id="FP929055">
    <property type="protein sequence ID" value="CBL26397.1"/>
    <property type="molecule type" value="Genomic_DNA"/>
</dbReference>
<name>D4M585_9FIRM</name>